<evidence type="ECO:0000256" key="3">
    <source>
        <dbReference type="PROSITE-ProRule" id="PRU00339"/>
    </source>
</evidence>
<keyword evidence="2 3" id="KW-0802">TPR repeat</keyword>
<dbReference type="Pfam" id="PF19413">
    <property type="entry name" value="YaiO"/>
    <property type="match status" value="1"/>
</dbReference>
<protein>
    <submittedName>
        <fullName evidence="6">Tetratricopeptide repeat protein</fullName>
    </submittedName>
</protein>
<organism evidence="6 7">
    <name type="scientific">Chitinophaga horti</name>
    <dbReference type="NCBI Taxonomy" id="2920382"/>
    <lineage>
        <taxon>Bacteria</taxon>
        <taxon>Pseudomonadati</taxon>
        <taxon>Bacteroidota</taxon>
        <taxon>Chitinophagia</taxon>
        <taxon>Chitinophagales</taxon>
        <taxon>Chitinophagaceae</taxon>
        <taxon>Chitinophaga</taxon>
    </lineage>
</organism>
<evidence type="ECO:0000313" key="6">
    <source>
        <dbReference type="EMBL" id="UYQ94822.1"/>
    </source>
</evidence>
<dbReference type="NCBIfam" id="TIGR04390">
    <property type="entry name" value="OMP_YaiO_dom"/>
    <property type="match status" value="1"/>
</dbReference>
<dbReference type="PROSITE" id="PS50005">
    <property type="entry name" value="TPR"/>
    <property type="match status" value="2"/>
</dbReference>
<feature type="signal peptide" evidence="4">
    <location>
        <begin position="1"/>
        <end position="23"/>
    </location>
</feature>
<feature type="repeat" description="TPR" evidence="3">
    <location>
        <begin position="424"/>
        <end position="457"/>
    </location>
</feature>
<keyword evidence="4" id="KW-0732">Signal</keyword>
<dbReference type="RefSeq" id="WP_264282653.1">
    <property type="nucleotide sequence ID" value="NZ_CP107006.1"/>
</dbReference>
<dbReference type="Pfam" id="PF13432">
    <property type="entry name" value="TPR_16"/>
    <property type="match status" value="1"/>
</dbReference>
<proteinExistence type="predicted"/>
<name>A0ABY6J8C3_9BACT</name>
<evidence type="ECO:0000256" key="2">
    <source>
        <dbReference type="ARBA" id="ARBA00022803"/>
    </source>
</evidence>
<dbReference type="Proteomes" id="UP001162741">
    <property type="component" value="Chromosome"/>
</dbReference>
<dbReference type="InterPro" id="IPR019734">
    <property type="entry name" value="TPR_rpt"/>
</dbReference>
<dbReference type="EMBL" id="CP107006">
    <property type="protein sequence ID" value="UYQ94822.1"/>
    <property type="molecule type" value="Genomic_DNA"/>
</dbReference>
<reference evidence="6" key="1">
    <citation type="submission" date="2022-10" db="EMBL/GenBank/DDBJ databases">
        <title>Chitinophaga sp. nov., isolated from soil.</title>
        <authorList>
            <person name="Jeon C.O."/>
        </authorList>
    </citation>
    <scope>NUCLEOTIDE SEQUENCE</scope>
    <source>
        <strain evidence="6">R8</strain>
    </source>
</reference>
<dbReference type="InterPro" id="IPR011990">
    <property type="entry name" value="TPR-like_helical_dom_sf"/>
</dbReference>
<feature type="repeat" description="TPR" evidence="3">
    <location>
        <begin position="608"/>
        <end position="641"/>
    </location>
</feature>
<dbReference type="Gene3D" id="1.25.40.10">
    <property type="entry name" value="Tetratricopeptide repeat domain"/>
    <property type="match status" value="3"/>
</dbReference>
<evidence type="ECO:0000256" key="1">
    <source>
        <dbReference type="ARBA" id="ARBA00022737"/>
    </source>
</evidence>
<evidence type="ECO:0000313" key="7">
    <source>
        <dbReference type="Proteomes" id="UP001162741"/>
    </source>
</evidence>
<accession>A0ABY6J8C3</accession>
<keyword evidence="7" id="KW-1185">Reference proteome</keyword>
<evidence type="ECO:0000259" key="5">
    <source>
        <dbReference type="Pfam" id="PF19413"/>
    </source>
</evidence>
<sequence length="957" mass="108560">MMMASLRYILFATILLTGFTAHAQLFKKGSGDADALYEQAVQATKQKQYAKAIALSKQALAKQPDFVDQQLLLGRLYMLTGDNKNARVQVNAVIAKAPRYRDAYFYAINIEMTEKKYEEAGCFVDEALYEFPNDKELMLKKLSIMDASGKFYRGDSYAPQLLDRFPEDTTVRNAYIGHYLMAADVYKRAGNSVMAKTNYEKVLAIQPANEEAKAAITTMYVQNRNYTSALEQVNAELATNPKSYELLMKKLGLQEQMHAYPDALATLKEVLKYYPNDSKARQMETQLRMDAAGYYTDTDPYMLYQSVLEKSPGNRAALDKVIGLSMSRGAYREALAWINRGLKSNPNDQRLLGLKADVLEADRKFTEAATITGRLRQLNPGSTDLRNRYTYLKVQSGRDYLAQQQYDLAIAELENARQVSPSDTTVLDMLANTYIGRRDYNRALTALDNALSYYPNNPRFLTKKSSVLAEMGRYDEAAEIVETLLNNHPNDERYASTFVDLRLTAGRILMQSEEYDMARQQFALVLAQAPDNLDALNYMINLQSATKQADSALAYADQGLSYYPDNKDLLLKKSAALTELKRYAEANDINAQLLQRYPFTLRYKTAYTDGLLQQGQEYQRNNQPDSALQAFRKVLSMNRRDSLALLYSINIYSSRGQNDSALALAQEGLRYYPSQETFLQKRVVSLENQQRYAEAALAADSLVKLNGSAANTDYADFLRSKTLKNQFGLYYLNTQYDYSDNRYQVATLEYRRFIKRGSIAGRISYAGRAQGTGIQGELEAFINHSKSLYSYGIATYSNEVAFPQLRLGYSIFKTFKHDIEAELGARYLKADSVESIAGVVSLAKTFNDFWVNGRAYFISDSSDFYTSFNLTTRYYMNRGQDFLSVFAGLGTSPDDRSRLIAFPQLSGLLTRSVGAGYQKTIKYRNTLSINGTWINQKIGDSQFQNQYDIYLMFLRKF</sequence>
<feature type="chain" id="PRO_5046211364" evidence="4">
    <location>
        <begin position="24"/>
        <end position="957"/>
    </location>
</feature>
<dbReference type="PANTHER" id="PTHR44943">
    <property type="entry name" value="CELLULOSE SYNTHASE OPERON PROTEIN C"/>
    <property type="match status" value="1"/>
</dbReference>
<gene>
    <name evidence="6" type="ORF">MKQ68_06920</name>
</gene>
<dbReference type="InterPro" id="IPR030887">
    <property type="entry name" value="Beta-barrel_YaiO"/>
</dbReference>
<feature type="domain" description="YaiO beta-barrel" evidence="5">
    <location>
        <begin position="724"/>
        <end position="895"/>
    </location>
</feature>
<dbReference type="Pfam" id="PF14559">
    <property type="entry name" value="TPR_19"/>
    <property type="match status" value="2"/>
</dbReference>
<dbReference type="Pfam" id="PF13181">
    <property type="entry name" value="TPR_8"/>
    <property type="match status" value="1"/>
</dbReference>
<evidence type="ECO:0000256" key="4">
    <source>
        <dbReference type="SAM" id="SignalP"/>
    </source>
</evidence>
<dbReference type="SMART" id="SM00028">
    <property type="entry name" value="TPR"/>
    <property type="match status" value="11"/>
</dbReference>
<dbReference type="InterPro" id="IPR051685">
    <property type="entry name" value="Ycf3/AcsC/BcsC/TPR_MFPF"/>
</dbReference>
<dbReference type="SUPFAM" id="SSF48452">
    <property type="entry name" value="TPR-like"/>
    <property type="match status" value="4"/>
</dbReference>
<dbReference type="PANTHER" id="PTHR44943:SF8">
    <property type="entry name" value="TPR REPEAT-CONTAINING PROTEIN MJ0263"/>
    <property type="match status" value="1"/>
</dbReference>
<keyword evidence="1" id="KW-0677">Repeat</keyword>